<evidence type="ECO:0000313" key="1">
    <source>
        <dbReference type="EMBL" id="KAF0528302.1"/>
    </source>
</evidence>
<keyword evidence="2" id="KW-1185">Reference proteome</keyword>
<comment type="caution">
    <text evidence="1">The sequence shown here is derived from an EMBL/GenBank/DDBJ whole genome shotgun (WGS) entry which is preliminary data.</text>
</comment>
<dbReference type="AlphaFoldDB" id="A0A8H4EPA8"/>
<reference evidence="1 2" key="1">
    <citation type="journal article" date="2019" name="Environ. Microbiol.">
        <title>At the nexus of three kingdoms: the genome of the mycorrhizal fungus Gigaspora margarita provides insights into plant, endobacterial and fungal interactions.</title>
        <authorList>
            <person name="Venice F."/>
            <person name="Ghignone S."/>
            <person name="Salvioli di Fossalunga A."/>
            <person name="Amselem J."/>
            <person name="Novero M."/>
            <person name="Xianan X."/>
            <person name="Sedzielewska Toro K."/>
            <person name="Morin E."/>
            <person name="Lipzen A."/>
            <person name="Grigoriev I.V."/>
            <person name="Henrissat B."/>
            <person name="Martin F.M."/>
            <person name="Bonfante P."/>
        </authorList>
    </citation>
    <scope>NUCLEOTIDE SEQUENCE [LARGE SCALE GENOMIC DNA]</scope>
    <source>
        <strain evidence="1 2">BEG34</strain>
    </source>
</reference>
<protein>
    <submittedName>
        <fullName evidence="1">Zn-finger domain-containing protein</fullName>
    </submittedName>
</protein>
<name>A0A8H4EPA8_GIGMA</name>
<dbReference type="Proteomes" id="UP000439903">
    <property type="component" value="Unassembled WGS sequence"/>
</dbReference>
<evidence type="ECO:0000313" key="2">
    <source>
        <dbReference type="Proteomes" id="UP000439903"/>
    </source>
</evidence>
<dbReference type="EMBL" id="WTPW01000269">
    <property type="protein sequence ID" value="KAF0528302.1"/>
    <property type="molecule type" value="Genomic_DNA"/>
</dbReference>
<accession>A0A8H4EPA8</accession>
<proteinExistence type="predicted"/>
<organism evidence="1 2">
    <name type="scientific">Gigaspora margarita</name>
    <dbReference type="NCBI Taxonomy" id="4874"/>
    <lineage>
        <taxon>Eukaryota</taxon>
        <taxon>Fungi</taxon>
        <taxon>Fungi incertae sedis</taxon>
        <taxon>Mucoromycota</taxon>
        <taxon>Glomeromycotina</taxon>
        <taxon>Glomeromycetes</taxon>
        <taxon>Diversisporales</taxon>
        <taxon>Gigasporaceae</taxon>
        <taxon>Gigaspora</taxon>
    </lineage>
</organism>
<gene>
    <name evidence="1" type="ORF">F8M41_013205</name>
</gene>
<dbReference type="OrthoDB" id="2347457at2759"/>
<sequence>MSGHMCSICLRKFTSSIGYSKYRNSCVKTVDYDNDSQMPLNPYSKSHSFTKDFKNIQDNRPSNENMVNLFSRTSKKISISSIKFGKQSHKSADNFSQIASKEENLCNILKDFEVDNNMSFELEDENDMSFEVAANNNEEFFKILQDTLPNFKDIAKEIEPSKSCDELSSSDKDNSKKYKDFLNEAYANLMALVTKFKLSNAVGNAIIKFFNKHSKLSKSPLPSNILQDKTYMNNIESDLPYKKTCVLKHNDSEYFLYYIPILKCIKNILKVPDLIQNFATDYEELSKI</sequence>